<dbReference type="AlphaFoldDB" id="A0A199VJA9"/>
<dbReference type="PANTHER" id="PTHR31301">
    <property type="entry name" value="LOB DOMAIN-CONTAINING PROTEIN 4-RELATED"/>
    <property type="match status" value="1"/>
</dbReference>
<keyword evidence="3" id="KW-0217">Developmental protein</keyword>
<reference evidence="6 7" key="1">
    <citation type="journal article" date="2016" name="DNA Res.">
        <title>The draft genome of MD-2 pineapple using hybrid error correction of long reads.</title>
        <authorList>
            <person name="Redwan R.M."/>
            <person name="Saidin A."/>
            <person name="Kumar S.V."/>
        </authorList>
    </citation>
    <scope>NUCLEOTIDE SEQUENCE [LARGE SCALE GENOMIC DNA]</scope>
    <source>
        <strain evidence="7">cv. MD2</strain>
        <tissue evidence="6">Leaf</tissue>
    </source>
</reference>
<evidence type="ECO:0000256" key="2">
    <source>
        <dbReference type="ARBA" id="ARBA00005474"/>
    </source>
</evidence>
<comment type="caution">
    <text evidence="6">The sequence shown here is derived from an EMBL/GenBank/DDBJ whole genome shotgun (WGS) entry which is preliminary data.</text>
</comment>
<dbReference type="PANTHER" id="PTHR31301:SF83">
    <property type="entry name" value="PROTEIN ASYMMETRIC LEAVES 2"/>
    <property type="match status" value="1"/>
</dbReference>
<evidence type="ECO:0000313" key="6">
    <source>
        <dbReference type="EMBL" id="OAY76966.1"/>
    </source>
</evidence>
<evidence type="ECO:0000259" key="5">
    <source>
        <dbReference type="PROSITE" id="PS50891"/>
    </source>
</evidence>
<evidence type="ECO:0000256" key="1">
    <source>
        <dbReference type="ARBA" id="ARBA00004123"/>
    </source>
</evidence>
<proteinExistence type="inferred from homology"/>
<dbReference type="GO" id="GO:0005634">
    <property type="term" value="C:nucleus"/>
    <property type="evidence" value="ECO:0007669"/>
    <property type="project" value="UniProtKB-SubCell"/>
</dbReference>
<dbReference type="STRING" id="4615.A0A199VJA9"/>
<dbReference type="Proteomes" id="UP000092600">
    <property type="component" value="Unassembled WGS sequence"/>
</dbReference>
<evidence type="ECO:0000313" key="7">
    <source>
        <dbReference type="Proteomes" id="UP000092600"/>
    </source>
</evidence>
<dbReference type="PROSITE" id="PS50891">
    <property type="entry name" value="LOB"/>
    <property type="match status" value="1"/>
</dbReference>
<organism evidence="6 7">
    <name type="scientific">Ananas comosus</name>
    <name type="common">Pineapple</name>
    <name type="synonym">Ananas ananas</name>
    <dbReference type="NCBI Taxonomy" id="4615"/>
    <lineage>
        <taxon>Eukaryota</taxon>
        <taxon>Viridiplantae</taxon>
        <taxon>Streptophyta</taxon>
        <taxon>Embryophyta</taxon>
        <taxon>Tracheophyta</taxon>
        <taxon>Spermatophyta</taxon>
        <taxon>Magnoliopsida</taxon>
        <taxon>Liliopsida</taxon>
        <taxon>Poales</taxon>
        <taxon>Bromeliaceae</taxon>
        <taxon>Bromelioideae</taxon>
        <taxon>Ananas</taxon>
    </lineage>
</organism>
<dbReference type="EMBL" id="LSRQ01001661">
    <property type="protein sequence ID" value="OAY76966.1"/>
    <property type="molecule type" value="Genomic_DNA"/>
</dbReference>
<evidence type="ECO:0000256" key="4">
    <source>
        <dbReference type="ARBA" id="ARBA00023242"/>
    </source>
</evidence>
<accession>A0A199VJA9</accession>
<comment type="subcellular location">
    <subcellularLocation>
        <location evidence="1">Nucleus</location>
    </subcellularLocation>
</comment>
<gene>
    <name evidence="6" type="ORF">ACMD2_20340</name>
</gene>
<dbReference type="Pfam" id="PF03195">
    <property type="entry name" value="LOB"/>
    <property type="match status" value="1"/>
</dbReference>
<name>A0A199VJA9_ANACO</name>
<sequence length="232" mass="24550">MANEAAANSALAGGVAVAAGPPAIVHPCTACRQLRRGCHPGCVFAPCFPPSQPNRFAIVRRVYGAGNVQRLLEELPPERRPAAADSLAYEASMRLRDRVFGAAGVVSLYEHRLHSLQLELLCAKAELSTYECSNRSDADRVPQITDQKFSKVCGGGGGGWGDGWYEAMRVEGCVSEARIAERLAAATDAAVVSVGPVEDQIAATTTATAMAKSSNQTDEDAANNQINKVCFK</sequence>
<dbReference type="InterPro" id="IPR004883">
    <property type="entry name" value="LOB"/>
</dbReference>
<feature type="domain" description="LOB" evidence="5">
    <location>
        <begin position="26"/>
        <end position="127"/>
    </location>
</feature>
<protein>
    <submittedName>
        <fullName evidence="6">LOB domain-containing protein 6</fullName>
    </submittedName>
</protein>
<comment type="similarity">
    <text evidence="2">Belongs to the LOB domain-containing protein family.</text>
</comment>
<keyword evidence="4" id="KW-0539">Nucleus</keyword>
<evidence type="ECO:0000256" key="3">
    <source>
        <dbReference type="ARBA" id="ARBA00022473"/>
    </source>
</evidence>